<dbReference type="PANTHER" id="PTHR10853:SF0">
    <property type="entry name" value="PROTEIN PELOTA HOMOLOG"/>
    <property type="match status" value="1"/>
</dbReference>
<dbReference type="InterPro" id="IPR005141">
    <property type="entry name" value="eRF1_2"/>
</dbReference>
<gene>
    <name evidence="2" type="ORF">TrRE_jg8597</name>
</gene>
<dbReference type="OrthoDB" id="10249111at2759"/>
<dbReference type="GO" id="GO:0070966">
    <property type="term" value="P:nuclear-transcribed mRNA catabolic process, no-go decay"/>
    <property type="evidence" value="ECO:0007669"/>
    <property type="project" value="InterPro"/>
</dbReference>
<dbReference type="InterPro" id="IPR058547">
    <property type="entry name" value="Pelota_N"/>
</dbReference>
<dbReference type="GO" id="GO:0070481">
    <property type="term" value="P:nuclear-transcribed mRNA catabolic process, non-stop decay"/>
    <property type="evidence" value="ECO:0007669"/>
    <property type="project" value="InterPro"/>
</dbReference>
<feature type="non-terminal residue" evidence="2">
    <location>
        <position position="1"/>
    </location>
</feature>
<dbReference type="Pfam" id="PF03464">
    <property type="entry name" value="eRF1_2"/>
    <property type="match status" value="1"/>
</dbReference>
<organism evidence="2 3">
    <name type="scientific">Triparma retinervis</name>
    <dbReference type="NCBI Taxonomy" id="2557542"/>
    <lineage>
        <taxon>Eukaryota</taxon>
        <taxon>Sar</taxon>
        <taxon>Stramenopiles</taxon>
        <taxon>Ochrophyta</taxon>
        <taxon>Bolidophyceae</taxon>
        <taxon>Parmales</taxon>
        <taxon>Triparmaceae</taxon>
        <taxon>Triparma</taxon>
    </lineage>
</organism>
<evidence type="ECO:0000313" key="2">
    <source>
        <dbReference type="EMBL" id="GMI12287.1"/>
    </source>
</evidence>
<dbReference type="Gene3D" id="3.30.420.60">
    <property type="entry name" value="eRF1 domain 2"/>
    <property type="match status" value="1"/>
</dbReference>
<dbReference type="GO" id="GO:0071025">
    <property type="term" value="P:RNA surveillance"/>
    <property type="evidence" value="ECO:0007669"/>
    <property type="project" value="InterPro"/>
</dbReference>
<dbReference type="SMART" id="SM01194">
    <property type="entry name" value="eRF1_1"/>
    <property type="match status" value="1"/>
</dbReference>
<protein>
    <recommendedName>
        <fullName evidence="1">eRF1/Pelota-like N-terminal domain-containing protein</fullName>
    </recommendedName>
</protein>
<dbReference type="InterPro" id="IPR038069">
    <property type="entry name" value="Pelota/DOM34_N"/>
</dbReference>
<reference evidence="2" key="1">
    <citation type="submission" date="2022-07" db="EMBL/GenBank/DDBJ databases">
        <title>Genome analysis of Parmales, a sister group of diatoms, reveals the evolutionary specialization of diatoms from phago-mixotrophs to photoautotrophs.</title>
        <authorList>
            <person name="Ban H."/>
            <person name="Sato S."/>
            <person name="Yoshikawa S."/>
            <person name="Kazumasa Y."/>
            <person name="Nakamura Y."/>
            <person name="Ichinomiya M."/>
            <person name="Saitoh K."/>
            <person name="Sato N."/>
            <person name="Blanc-Mathieu R."/>
            <person name="Endo H."/>
            <person name="Kuwata A."/>
            <person name="Ogata H."/>
        </authorList>
    </citation>
    <scope>NUCLEOTIDE SEQUENCE</scope>
</reference>
<dbReference type="EMBL" id="BRXZ01000469">
    <property type="protein sequence ID" value="GMI12287.1"/>
    <property type="molecule type" value="Genomic_DNA"/>
</dbReference>
<accession>A0A9W7KUM8</accession>
<sequence>MKLLSRKISAKDGGGELHVVPELNSDVWHLFNLLESSDQITMSTVRKVKSEGSTGTVRSTKQRLRLTIKMKGKPTYDATTSTLRISGTNVAESSFVKMGAFHTFTLGLNDAIKISKSCWDYVHLERIKSACDFSKSASLAAVVLQQDGLAHVCLITEHMTVTKAKVETSIPKKRSDKAWGTRNQEKQVGKFYRKLYEALVAHVDFKYVQCVLVGGPGFAPGDWMGWVWDEARRCENRSLLEHRDRFVTVRASSGHKHAVDEIINDPAVRGKITETKASRDVAVLD</sequence>
<keyword evidence="3" id="KW-1185">Reference proteome</keyword>
<dbReference type="InterPro" id="IPR042226">
    <property type="entry name" value="eFR1_2_sf"/>
</dbReference>
<dbReference type="Pfam" id="PF26356">
    <property type="entry name" value="Pelota_N"/>
    <property type="match status" value="1"/>
</dbReference>
<feature type="domain" description="eRF1/Pelota-like N-terminal" evidence="1">
    <location>
        <begin position="1"/>
        <end position="132"/>
    </location>
</feature>
<dbReference type="InterPro" id="IPR005140">
    <property type="entry name" value="eRF1_Pelota-like_N"/>
</dbReference>
<dbReference type="GO" id="GO:0032790">
    <property type="term" value="P:ribosome disassembly"/>
    <property type="evidence" value="ECO:0007669"/>
    <property type="project" value="TreeGrafter"/>
</dbReference>
<dbReference type="PANTHER" id="PTHR10853">
    <property type="entry name" value="PELOTA"/>
    <property type="match status" value="1"/>
</dbReference>
<evidence type="ECO:0000313" key="3">
    <source>
        <dbReference type="Proteomes" id="UP001165082"/>
    </source>
</evidence>
<dbReference type="Proteomes" id="UP001165082">
    <property type="component" value="Unassembled WGS sequence"/>
</dbReference>
<dbReference type="InterPro" id="IPR004405">
    <property type="entry name" value="TF_pelota"/>
</dbReference>
<dbReference type="FunFam" id="2.30.30.870:FF:000001">
    <property type="entry name" value="Protein pelota homolog"/>
    <property type="match status" value="1"/>
</dbReference>
<comment type="caution">
    <text evidence="2">The sequence shown here is derived from an EMBL/GenBank/DDBJ whole genome shotgun (WGS) entry which is preliminary data.</text>
</comment>
<name>A0A9W7KUM8_9STRA</name>
<dbReference type="SUPFAM" id="SSF159065">
    <property type="entry name" value="Dom34/Pelota N-terminal domain-like"/>
    <property type="match status" value="1"/>
</dbReference>
<evidence type="ECO:0000259" key="1">
    <source>
        <dbReference type="SMART" id="SM01194"/>
    </source>
</evidence>
<dbReference type="GO" id="GO:0070651">
    <property type="term" value="P:nonfunctional rRNA decay"/>
    <property type="evidence" value="ECO:0007669"/>
    <property type="project" value="TreeGrafter"/>
</dbReference>
<dbReference type="Gene3D" id="2.30.30.870">
    <property type="entry name" value="Pelota, domain A"/>
    <property type="match status" value="1"/>
</dbReference>
<dbReference type="AlphaFoldDB" id="A0A9W7KUM8"/>
<dbReference type="SUPFAM" id="SSF53137">
    <property type="entry name" value="Translational machinery components"/>
    <property type="match status" value="1"/>
</dbReference>
<dbReference type="GO" id="GO:0005737">
    <property type="term" value="C:cytoplasm"/>
    <property type="evidence" value="ECO:0007669"/>
    <property type="project" value="TreeGrafter"/>
</dbReference>
<proteinExistence type="predicted"/>